<dbReference type="InterPro" id="IPR006726">
    <property type="entry name" value="PHBA_efflux_AaeB/fusaric-R"/>
</dbReference>
<feature type="transmembrane region" description="Helical" evidence="7">
    <location>
        <begin position="356"/>
        <end position="377"/>
    </location>
</feature>
<dbReference type="Pfam" id="PF04632">
    <property type="entry name" value="FUSC"/>
    <property type="match status" value="1"/>
</dbReference>
<feature type="transmembrane region" description="Helical" evidence="7">
    <location>
        <begin position="383"/>
        <end position="399"/>
    </location>
</feature>
<evidence type="ECO:0000256" key="1">
    <source>
        <dbReference type="ARBA" id="ARBA00004651"/>
    </source>
</evidence>
<dbReference type="AlphaFoldDB" id="M4Z7E4"/>
<feature type="transmembrane region" description="Helical" evidence="7">
    <location>
        <begin position="411"/>
        <end position="432"/>
    </location>
</feature>
<feature type="transmembrane region" description="Helical" evidence="7">
    <location>
        <begin position="438"/>
        <end position="454"/>
    </location>
</feature>
<evidence type="ECO:0000256" key="4">
    <source>
        <dbReference type="ARBA" id="ARBA00022692"/>
    </source>
</evidence>
<proteinExistence type="predicted"/>
<keyword evidence="3" id="KW-1003">Cell membrane</keyword>
<organism evidence="8 9">
    <name type="scientific">Bradyrhizobium oligotrophicum S58</name>
    <dbReference type="NCBI Taxonomy" id="1245469"/>
    <lineage>
        <taxon>Bacteria</taxon>
        <taxon>Pseudomonadati</taxon>
        <taxon>Pseudomonadota</taxon>
        <taxon>Alphaproteobacteria</taxon>
        <taxon>Hyphomicrobiales</taxon>
        <taxon>Nitrobacteraceae</taxon>
        <taxon>Bradyrhizobium</taxon>
    </lineage>
</organism>
<accession>M4Z7E4</accession>
<dbReference type="PANTHER" id="PTHR30509:SF9">
    <property type="entry name" value="MULTIDRUG RESISTANCE PROTEIN MDTO"/>
    <property type="match status" value="1"/>
</dbReference>
<evidence type="ECO:0000256" key="5">
    <source>
        <dbReference type="ARBA" id="ARBA00022989"/>
    </source>
</evidence>
<evidence type="ECO:0000313" key="8">
    <source>
        <dbReference type="EMBL" id="BAM89006.1"/>
    </source>
</evidence>
<dbReference type="EMBL" id="AP012603">
    <property type="protein sequence ID" value="BAM89006.1"/>
    <property type="molecule type" value="Genomic_DNA"/>
</dbReference>
<feature type="transmembrane region" description="Helical" evidence="7">
    <location>
        <begin position="104"/>
        <end position="121"/>
    </location>
</feature>
<protein>
    <submittedName>
        <fullName evidence="8">Putative efflux transporter permease</fullName>
    </submittedName>
</protein>
<dbReference type="KEGG" id="aol:S58_30050"/>
<evidence type="ECO:0000256" key="6">
    <source>
        <dbReference type="ARBA" id="ARBA00023136"/>
    </source>
</evidence>
<dbReference type="PATRIC" id="fig|1245469.3.peg.3072"/>
<dbReference type="GO" id="GO:0022857">
    <property type="term" value="F:transmembrane transporter activity"/>
    <property type="evidence" value="ECO:0007669"/>
    <property type="project" value="InterPro"/>
</dbReference>
<keyword evidence="2" id="KW-0813">Transport</keyword>
<dbReference type="PANTHER" id="PTHR30509">
    <property type="entry name" value="P-HYDROXYBENZOIC ACID EFFLUX PUMP SUBUNIT-RELATED"/>
    <property type="match status" value="1"/>
</dbReference>
<feature type="transmembrane region" description="Helical" evidence="7">
    <location>
        <begin position="461"/>
        <end position="480"/>
    </location>
</feature>
<dbReference type="Proteomes" id="UP000011841">
    <property type="component" value="Chromosome"/>
</dbReference>
<gene>
    <name evidence="8" type="ORF">S58_30050</name>
</gene>
<evidence type="ECO:0000256" key="2">
    <source>
        <dbReference type="ARBA" id="ARBA00022448"/>
    </source>
</evidence>
<keyword evidence="5 7" id="KW-1133">Transmembrane helix</keyword>
<feature type="transmembrane region" description="Helical" evidence="7">
    <location>
        <begin position="486"/>
        <end position="507"/>
    </location>
</feature>
<dbReference type="HOGENOM" id="CLU_013927_2_0_5"/>
<keyword evidence="6 7" id="KW-0472">Membrane</keyword>
<evidence type="ECO:0000256" key="3">
    <source>
        <dbReference type="ARBA" id="ARBA00022475"/>
    </source>
</evidence>
<evidence type="ECO:0000313" key="9">
    <source>
        <dbReference type="Proteomes" id="UP000011841"/>
    </source>
</evidence>
<keyword evidence="4 7" id="KW-0812">Transmembrane</keyword>
<name>M4Z7E4_9BRAD</name>
<evidence type="ECO:0000256" key="7">
    <source>
        <dbReference type="SAM" id="Phobius"/>
    </source>
</evidence>
<feature type="transmembrane region" description="Helical" evidence="7">
    <location>
        <begin position="53"/>
        <end position="71"/>
    </location>
</feature>
<feature type="transmembrane region" description="Helical" evidence="7">
    <location>
        <begin position="6"/>
        <end position="26"/>
    </location>
</feature>
<dbReference type="eggNOG" id="COG1289">
    <property type="taxonomic scope" value="Bacteria"/>
</dbReference>
<feature type="transmembrane region" description="Helical" evidence="7">
    <location>
        <begin position="77"/>
        <end position="97"/>
    </location>
</feature>
<dbReference type="STRING" id="1245469.S58_30050"/>
<keyword evidence="9" id="KW-1185">Reference proteome</keyword>
<dbReference type="GO" id="GO:0005886">
    <property type="term" value="C:plasma membrane"/>
    <property type="evidence" value="ECO:0007669"/>
    <property type="project" value="UniProtKB-SubCell"/>
</dbReference>
<reference evidence="8 9" key="1">
    <citation type="journal article" date="2013" name="Appl. Environ. Microbiol.">
        <title>Genome analysis suggests that the soil oligotrophic bacterium Agromonas oligotrophica (Bradyrhizobium oligotrophicum) is a nitrogen-fixing symbiont of Aeschynomene indica.</title>
        <authorList>
            <person name="Okubo T."/>
            <person name="Fukushima S."/>
            <person name="Itakura M."/>
            <person name="Oshima K."/>
            <person name="Longtonglang A."/>
            <person name="Teaumroong N."/>
            <person name="Mitsui H."/>
            <person name="Hattori M."/>
            <person name="Hattori R."/>
            <person name="Hattori T."/>
            <person name="Minamisawa K."/>
        </authorList>
    </citation>
    <scope>NUCLEOTIDE SEQUENCE [LARGE SCALE GENOMIC DNA]</scope>
    <source>
        <strain evidence="8 9">S58</strain>
    </source>
</reference>
<comment type="subcellular location">
    <subcellularLocation>
        <location evidence="1">Cell membrane</location>
        <topology evidence="1">Multi-pass membrane protein</topology>
    </subcellularLocation>
</comment>
<sequence>MRGPDLAFSLKTFGAAMLALLIALWIDLPRPYWAMATVYITSQPLAGATASKAFYRVLGTLAGAAASVAIVPNFVNAPELLCLVVALWTGACLYVSLLHRTPRSYLFMLAGYTLALIGFPAVTDPGSIFDVAVARSQEITLGIVCATLVSTIVFPRSAAPAVAAKVDNWLRDARRLSRDVLLGQGGTWDDRARRLGLAAEALEIDTLATHLAFDRLADHNAVRGLRALRLHMQLLLPLLGSVHDRLAALEGHIAPQLAELLQRLARWIVDETHHREPAAQLRGAIAALQPSLHAESSWEQIVTASLLIRLRELVDISDDCRTLSVAIAADQDTSDVPLALRTEEGIAPARHRDHALALWSAAGVVVAILVCCAFWIATGWTDGASAPMMAAVACSFFAAQDDPAPSIVRFAAWSLVAIVIDAVYLFAIIPAISDVEMLIASLAPAFLLFGILIARPRTTPIGMALGANGATLLALQSTYAADFQSYANSAIAFMVGMIAAVVLTRLVRSARAEWIAQRLLRSSWETLALTAERRGHHDRAAFVGLMLDRLGLLAQRFASIPEDDRRTLDNLGQIRVGLNIIDLRRARHSLTAATLAAIDAMLDRLAAACRVQPARPMAPALLASIDAALARTLDEPKAQAQEDALIGLVGIRMGLFPAAPAYPAGEADLRSLVA</sequence>